<keyword evidence="2" id="KW-1185">Reference proteome</keyword>
<dbReference type="Gene3D" id="1.20.1590.10">
    <property type="entry name" value="YP_001051499.1 domain like"/>
    <property type="match status" value="1"/>
</dbReference>
<dbReference type="InterPro" id="IPR007338">
    <property type="entry name" value="DUF416"/>
</dbReference>
<dbReference type="InterPro" id="IPR023381">
    <property type="entry name" value="YP001051499.1-like_dom_sf"/>
</dbReference>
<organism evidence="1 2">
    <name type="scientific">Ferrimonas pelagia</name>
    <dbReference type="NCBI Taxonomy" id="1177826"/>
    <lineage>
        <taxon>Bacteria</taxon>
        <taxon>Pseudomonadati</taxon>
        <taxon>Pseudomonadota</taxon>
        <taxon>Gammaproteobacteria</taxon>
        <taxon>Alteromonadales</taxon>
        <taxon>Ferrimonadaceae</taxon>
        <taxon>Ferrimonas</taxon>
    </lineage>
</organism>
<evidence type="ECO:0000313" key="2">
    <source>
        <dbReference type="Proteomes" id="UP001499988"/>
    </source>
</evidence>
<reference evidence="2" key="1">
    <citation type="journal article" date="2019" name="Int. J. Syst. Evol. Microbiol.">
        <title>The Global Catalogue of Microorganisms (GCM) 10K type strain sequencing project: providing services to taxonomists for standard genome sequencing and annotation.</title>
        <authorList>
            <consortium name="The Broad Institute Genomics Platform"/>
            <consortium name="The Broad Institute Genome Sequencing Center for Infectious Disease"/>
            <person name="Wu L."/>
            <person name="Ma J."/>
        </authorList>
    </citation>
    <scope>NUCLEOTIDE SEQUENCE [LARGE SCALE GENOMIC DNA]</scope>
    <source>
        <strain evidence="2">JCM 18401</strain>
    </source>
</reference>
<dbReference type="Proteomes" id="UP001499988">
    <property type="component" value="Unassembled WGS sequence"/>
</dbReference>
<proteinExistence type="predicted"/>
<gene>
    <name evidence="1" type="ORF">GCM10023333_33550</name>
</gene>
<dbReference type="EMBL" id="BAABJZ010000098">
    <property type="protein sequence ID" value="GAA4897507.1"/>
    <property type="molecule type" value="Genomic_DNA"/>
</dbReference>
<sequence>MTAKSGFFNRIKELSSNQKILFAVALSERMLPNYQLFAQITEQEDSQKASTIQDMLWQSLYTPNFKLNYDRMLDQLEALMPDHGDHDFYGVYPATDALMALSTILTALQQKIDADLINVSKLSSSTVAAFIEASDLPDDLNSEKALDDYIFDHPLMADEKAIQEQLLEWVEEQEKTDPEAIKALRKELRDSGVSNIGVSLAE</sequence>
<protein>
    <submittedName>
        <fullName evidence="1">YjaG family protein</fullName>
    </submittedName>
</protein>
<name>A0ABP9FGY8_9GAMM</name>
<dbReference type="Pfam" id="PF04222">
    <property type="entry name" value="DUF416"/>
    <property type="match status" value="1"/>
</dbReference>
<dbReference type="RefSeq" id="WP_345336617.1">
    <property type="nucleotide sequence ID" value="NZ_BAABJZ010000098.1"/>
</dbReference>
<evidence type="ECO:0000313" key="1">
    <source>
        <dbReference type="EMBL" id="GAA4897507.1"/>
    </source>
</evidence>
<comment type="caution">
    <text evidence="1">The sequence shown here is derived from an EMBL/GenBank/DDBJ whole genome shotgun (WGS) entry which is preliminary data.</text>
</comment>
<accession>A0ABP9FGY8</accession>